<dbReference type="InterPro" id="IPR051804">
    <property type="entry name" value="Carb_Metab_Reg_Kinase/Isom"/>
</dbReference>
<accession>A0A2S9WY16</accession>
<evidence type="ECO:0000313" key="7">
    <source>
        <dbReference type="Proteomes" id="UP000239532"/>
    </source>
</evidence>
<feature type="binding site" evidence="3">
    <location>
        <position position="103"/>
    </location>
    <ligand>
        <name>Zn(2+)</name>
        <dbReference type="ChEBI" id="CHEBI:29105"/>
    </ligand>
</feature>
<feature type="active site" evidence="4">
    <location>
        <position position="198"/>
    </location>
</feature>
<proteinExistence type="predicted"/>
<gene>
    <name evidence="6" type="ORF">BST86_09135</name>
</gene>
<evidence type="ECO:0000256" key="3">
    <source>
        <dbReference type="PIRSR" id="PIRSR036894-1"/>
    </source>
</evidence>
<dbReference type="EMBL" id="MQUC01000003">
    <property type="protein sequence ID" value="PRP68351.1"/>
    <property type="molecule type" value="Genomic_DNA"/>
</dbReference>
<dbReference type="GO" id="GO:0008270">
    <property type="term" value="F:zinc ion binding"/>
    <property type="evidence" value="ECO:0007669"/>
    <property type="project" value="InterPro"/>
</dbReference>
<feature type="domain" description="Phosphomannose isomerase type I catalytic" evidence="5">
    <location>
        <begin position="9"/>
        <end position="115"/>
    </location>
</feature>
<dbReference type="SUPFAM" id="SSF51182">
    <property type="entry name" value="RmlC-like cupins"/>
    <property type="match status" value="1"/>
</dbReference>
<dbReference type="GO" id="GO:0005975">
    <property type="term" value="P:carbohydrate metabolic process"/>
    <property type="evidence" value="ECO:0007669"/>
    <property type="project" value="InterPro"/>
</dbReference>
<organism evidence="6 7">
    <name type="scientific">Nonlabens agnitus</name>
    <dbReference type="NCBI Taxonomy" id="870484"/>
    <lineage>
        <taxon>Bacteria</taxon>
        <taxon>Pseudomonadati</taxon>
        <taxon>Bacteroidota</taxon>
        <taxon>Flavobacteriia</taxon>
        <taxon>Flavobacteriales</taxon>
        <taxon>Flavobacteriaceae</taxon>
        <taxon>Nonlabens</taxon>
    </lineage>
</organism>
<dbReference type="AlphaFoldDB" id="A0A2S9WY16"/>
<dbReference type="Gene3D" id="2.60.120.10">
    <property type="entry name" value="Jelly Rolls"/>
    <property type="match status" value="2"/>
</dbReference>
<dbReference type="CDD" id="cd07010">
    <property type="entry name" value="cupin_PMI_type_I_N_bac"/>
    <property type="match status" value="1"/>
</dbReference>
<feature type="binding site" evidence="3">
    <location>
        <position position="178"/>
    </location>
    <ligand>
        <name>Zn(2+)</name>
        <dbReference type="ChEBI" id="CHEBI:29105"/>
    </ligand>
</feature>
<evidence type="ECO:0000256" key="1">
    <source>
        <dbReference type="ARBA" id="ARBA00022723"/>
    </source>
</evidence>
<dbReference type="GO" id="GO:0004476">
    <property type="term" value="F:mannose-6-phosphate isomerase activity"/>
    <property type="evidence" value="ECO:0007669"/>
    <property type="project" value="InterPro"/>
</dbReference>
<dbReference type="Pfam" id="PF20511">
    <property type="entry name" value="PMI_typeI_cat"/>
    <property type="match status" value="1"/>
</dbReference>
<evidence type="ECO:0000256" key="2">
    <source>
        <dbReference type="ARBA" id="ARBA00022833"/>
    </source>
</evidence>
<keyword evidence="7" id="KW-1185">Reference proteome</keyword>
<dbReference type="Proteomes" id="UP000239532">
    <property type="component" value="Unassembled WGS sequence"/>
</dbReference>
<sequence>MEWYPLIFEPIYKEKIWGGSKLNELKSIDPAISNLGESWEISDVDDTISIVKNGVLAGTSIKELLELHGSELLGKPVFERFGSRFPLLIKYIDTAQDLSIQLHPDDQLAQNKHDSFGKTEMWYIMDASPEAQLTLGFKEASDEFAFAKAITSNQLLNLLNRHQVTPGESFVIKPGFVHAIGAGITLAEIQQSSDITYRVHDYGREDAHGNQRDLHVQEAIAAADYSKASDYQLHYNEDQYDRQQLVKTIYFKTDILRFKEACPIELSTGFSFTILMNVGASCELVHAGKTYVFESVQTYLIPAAVENISVTPHGEGKLLVVSV</sequence>
<dbReference type="InterPro" id="IPR046457">
    <property type="entry name" value="PMI_typeI_cat"/>
</dbReference>
<dbReference type="InterPro" id="IPR014628">
    <property type="entry name" value="Man6P_isomerase_Firm_short"/>
</dbReference>
<evidence type="ECO:0000259" key="5">
    <source>
        <dbReference type="Pfam" id="PF20511"/>
    </source>
</evidence>
<dbReference type="InterPro" id="IPR011051">
    <property type="entry name" value="RmlC_Cupin_sf"/>
</dbReference>
<feature type="binding site" evidence="3">
    <location>
        <position position="120"/>
    </location>
    <ligand>
        <name>Zn(2+)</name>
        <dbReference type="ChEBI" id="CHEBI:29105"/>
    </ligand>
</feature>
<evidence type="ECO:0000256" key="4">
    <source>
        <dbReference type="PIRSR" id="PIRSR036894-2"/>
    </source>
</evidence>
<reference evidence="6 7" key="1">
    <citation type="submission" date="2016-11" db="EMBL/GenBank/DDBJ databases">
        <title>Trade-off between light-utilization and light-protection in marine flavobacteria.</title>
        <authorList>
            <person name="Kumagai Y."/>
        </authorList>
    </citation>
    <scope>NUCLEOTIDE SEQUENCE [LARGE SCALE GENOMIC DNA]</scope>
    <source>
        <strain evidence="6 7">JCM 17109</strain>
    </source>
</reference>
<comment type="cofactor">
    <cofactor evidence="3">
        <name>Zn(2+)</name>
        <dbReference type="ChEBI" id="CHEBI:29105"/>
    </cofactor>
    <text evidence="3">Binds 1 zinc ion per subunit.</text>
</comment>
<keyword evidence="1 3" id="KW-0479">Metal-binding</keyword>
<keyword evidence="2 3" id="KW-0862">Zinc</keyword>
<protein>
    <recommendedName>
        <fullName evidence="5">Phosphomannose isomerase type I catalytic domain-containing protein</fullName>
    </recommendedName>
</protein>
<name>A0A2S9WY16_9FLAO</name>
<dbReference type="PIRSF" id="PIRSF036894">
    <property type="entry name" value="PMI_Firm_short"/>
    <property type="match status" value="1"/>
</dbReference>
<dbReference type="PANTHER" id="PTHR42742">
    <property type="entry name" value="TRANSCRIPTIONAL REPRESSOR MPRA"/>
    <property type="match status" value="1"/>
</dbReference>
<evidence type="ECO:0000313" key="6">
    <source>
        <dbReference type="EMBL" id="PRP68351.1"/>
    </source>
</evidence>
<dbReference type="PANTHER" id="PTHR42742:SF3">
    <property type="entry name" value="FRUCTOKINASE"/>
    <property type="match status" value="1"/>
</dbReference>
<dbReference type="InterPro" id="IPR014710">
    <property type="entry name" value="RmlC-like_jellyroll"/>
</dbReference>
<comment type="caution">
    <text evidence="6">The sequence shown here is derived from an EMBL/GenBank/DDBJ whole genome shotgun (WGS) entry which is preliminary data.</text>
</comment>